<gene>
    <name evidence="1" type="ORF">Pyn_10583</name>
</gene>
<dbReference type="AlphaFoldDB" id="A0A314UZ71"/>
<dbReference type="Pfam" id="PF05212">
    <property type="entry name" value="DUF707"/>
    <property type="match status" value="1"/>
</dbReference>
<evidence type="ECO:0000313" key="1">
    <source>
        <dbReference type="EMBL" id="PQM42198.1"/>
    </source>
</evidence>
<dbReference type="PANTHER" id="PTHR31210">
    <property type="entry name" value="OS06G0731900 PROTEIN"/>
    <property type="match status" value="1"/>
</dbReference>
<dbReference type="InterPro" id="IPR007877">
    <property type="entry name" value="DUF707"/>
</dbReference>
<accession>A0A314UZ71</accession>
<organism evidence="1 2">
    <name type="scientific">Prunus yedoensis var. nudiflora</name>
    <dbReference type="NCBI Taxonomy" id="2094558"/>
    <lineage>
        <taxon>Eukaryota</taxon>
        <taxon>Viridiplantae</taxon>
        <taxon>Streptophyta</taxon>
        <taxon>Embryophyta</taxon>
        <taxon>Tracheophyta</taxon>
        <taxon>Spermatophyta</taxon>
        <taxon>Magnoliopsida</taxon>
        <taxon>eudicotyledons</taxon>
        <taxon>Gunneridae</taxon>
        <taxon>Pentapetalae</taxon>
        <taxon>rosids</taxon>
        <taxon>fabids</taxon>
        <taxon>Rosales</taxon>
        <taxon>Rosaceae</taxon>
        <taxon>Amygdaloideae</taxon>
        <taxon>Amygdaleae</taxon>
        <taxon>Prunus</taxon>
    </lineage>
</organism>
<dbReference type="OrthoDB" id="1433466at2759"/>
<dbReference type="PANTHER" id="PTHR31210:SF74">
    <property type="entry name" value="LYSINE KETOGLUTARATE REDUCTASE TRANS-SPLICING-LIKE PROTEIN"/>
    <property type="match status" value="1"/>
</dbReference>
<dbReference type="Proteomes" id="UP000250321">
    <property type="component" value="Unassembled WGS sequence"/>
</dbReference>
<evidence type="ECO:0000313" key="2">
    <source>
        <dbReference type="Proteomes" id="UP000250321"/>
    </source>
</evidence>
<proteinExistence type="predicted"/>
<keyword evidence="2" id="KW-1185">Reference proteome</keyword>
<dbReference type="STRING" id="2094558.A0A314UZ71"/>
<reference evidence="1 2" key="1">
    <citation type="submission" date="2018-02" db="EMBL/GenBank/DDBJ databases">
        <title>Draft genome of wild Prunus yedoensis var. nudiflora.</title>
        <authorList>
            <person name="Baek S."/>
            <person name="Kim J.-H."/>
            <person name="Choi K."/>
            <person name="Kim G.-B."/>
            <person name="Cho A."/>
            <person name="Jang H."/>
            <person name="Shin C.-H."/>
            <person name="Yu H.-J."/>
            <person name="Mun J.-H."/>
        </authorList>
    </citation>
    <scope>NUCLEOTIDE SEQUENCE [LARGE SCALE GENOMIC DNA]</scope>
    <source>
        <strain evidence="2">cv. Jeju island</strain>
        <tissue evidence="1">Leaf</tissue>
    </source>
</reference>
<protein>
    <submittedName>
        <fullName evidence="1">Uncharacterized protein</fullName>
    </submittedName>
</protein>
<comment type="caution">
    <text evidence="1">The sequence shown here is derived from an EMBL/GenBank/DDBJ whole genome shotgun (WGS) entry which is preliminary data.</text>
</comment>
<sequence>MAPVFSGAAWRCAWHMIQNDLIHAWGGYAAWLLCTGKLLSLLGDRTKNVGVLDAEYIIHYGHPTLGGSDENEVRRESYNEMKVFKRKWERAVKDEHMDLSRRHLSIDLK</sequence>
<dbReference type="EMBL" id="PJQY01002858">
    <property type="protein sequence ID" value="PQM42198.1"/>
    <property type="molecule type" value="Genomic_DNA"/>
</dbReference>
<name>A0A314UZ71_PRUYE</name>